<sequence>MTRIRTHQPTPLHQIQLLPTLNIESTCDLKYFSLFMIQVEKYTNKNLIAQCHNSPKWHHSSENCFLLPRCVKCAGQHKTSLCPKQGFIENPLCVNCSNSRPASYRGCVKFPKPTIDNPQAPKKLFSEIVANKPSKQNTQQTNNNQNQPNQAPTTSESRNMHSSDNNQTLGFLKFFKAIKELEAIFGIQLSKMAYLINKNLNQ</sequence>
<protein>
    <submittedName>
        <fullName evidence="2">Nucleic-acid-binding protein from transposon X-element</fullName>
    </submittedName>
</protein>
<evidence type="ECO:0000313" key="2">
    <source>
        <dbReference type="EMBL" id="KFM56548.1"/>
    </source>
</evidence>
<feature type="region of interest" description="Disordered" evidence="1">
    <location>
        <begin position="133"/>
        <end position="163"/>
    </location>
</feature>
<organism evidence="2 3">
    <name type="scientific">Stegodyphus mimosarum</name>
    <name type="common">African social velvet spider</name>
    <dbReference type="NCBI Taxonomy" id="407821"/>
    <lineage>
        <taxon>Eukaryota</taxon>
        <taxon>Metazoa</taxon>
        <taxon>Ecdysozoa</taxon>
        <taxon>Arthropoda</taxon>
        <taxon>Chelicerata</taxon>
        <taxon>Arachnida</taxon>
        <taxon>Araneae</taxon>
        <taxon>Araneomorphae</taxon>
        <taxon>Entelegynae</taxon>
        <taxon>Eresoidea</taxon>
        <taxon>Eresidae</taxon>
        <taxon>Stegodyphus</taxon>
    </lineage>
</organism>
<reference evidence="2 3" key="1">
    <citation type="submission" date="2013-11" db="EMBL/GenBank/DDBJ databases">
        <title>Genome sequencing of Stegodyphus mimosarum.</title>
        <authorList>
            <person name="Bechsgaard J."/>
        </authorList>
    </citation>
    <scope>NUCLEOTIDE SEQUENCE [LARGE SCALE GENOMIC DNA]</scope>
</reference>
<dbReference type="Proteomes" id="UP000054359">
    <property type="component" value="Unassembled WGS sequence"/>
</dbReference>
<name>A0A087SUK9_STEMI</name>
<dbReference type="EMBL" id="KK112016">
    <property type="protein sequence ID" value="KFM56548.1"/>
    <property type="molecule type" value="Genomic_DNA"/>
</dbReference>
<keyword evidence="3" id="KW-1185">Reference proteome</keyword>
<evidence type="ECO:0000256" key="1">
    <source>
        <dbReference type="SAM" id="MobiDB-lite"/>
    </source>
</evidence>
<evidence type="ECO:0000313" key="3">
    <source>
        <dbReference type="Proteomes" id="UP000054359"/>
    </source>
</evidence>
<dbReference type="AlphaFoldDB" id="A0A087SUK9"/>
<gene>
    <name evidence="2" type="ORF">X975_06379</name>
</gene>
<dbReference type="OrthoDB" id="8123891at2759"/>
<feature type="compositionally biased region" description="Low complexity" evidence="1">
    <location>
        <begin position="136"/>
        <end position="154"/>
    </location>
</feature>
<feature type="non-terminal residue" evidence="2">
    <location>
        <position position="202"/>
    </location>
</feature>
<proteinExistence type="predicted"/>
<accession>A0A087SUK9</accession>